<dbReference type="GO" id="GO:1990904">
    <property type="term" value="C:ribonucleoprotein complex"/>
    <property type="evidence" value="ECO:0007669"/>
    <property type="project" value="UniProtKB-KW"/>
</dbReference>
<dbReference type="GO" id="GO:0005840">
    <property type="term" value="C:ribosome"/>
    <property type="evidence" value="ECO:0007669"/>
    <property type="project" value="UniProtKB-KW"/>
</dbReference>
<evidence type="ECO:0000256" key="1">
    <source>
        <dbReference type="ARBA" id="ARBA00022980"/>
    </source>
</evidence>
<dbReference type="AlphaFoldDB" id="A0A238BW90"/>
<keyword evidence="4" id="KW-1185">Reference proteome</keyword>
<dbReference type="InterPro" id="IPR000754">
    <property type="entry name" value="Ribosomal_uS9"/>
</dbReference>
<dbReference type="GO" id="GO:0006412">
    <property type="term" value="P:translation"/>
    <property type="evidence" value="ECO:0007669"/>
    <property type="project" value="InterPro"/>
</dbReference>
<dbReference type="SUPFAM" id="SSF54211">
    <property type="entry name" value="Ribosomal protein S5 domain 2-like"/>
    <property type="match status" value="1"/>
</dbReference>
<keyword evidence="1" id="KW-0689">Ribosomal protein</keyword>
<dbReference type="InterPro" id="IPR014721">
    <property type="entry name" value="Ribsml_uS5_D2-typ_fold_subgr"/>
</dbReference>
<name>A0A238BW90_9BILA</name>
<organism evidence="3 4">
    <name type="scientific">Onchocerca flexuosa</name>
    <dbReference type="NCBI Taxonomy" id="387005"/>
    <lineage>
        <taxon>Eukaryota</taxon>
        <taxon>Metazoa</taxon>
        <taxon>Ecdysozoa</taxon>
        <taxon>Nematoda</taxon>
        <taxon>Chromadorea</taxon>
        <taxon>Rhabditida</taxon>
        <taxon>Spirurina</taxon>
        <taxon>Spiruromorpha</taxon>
        <taxon>Filarioidea</taxon>
        <taxon>Onchocercidae</taxon>
        <taxon>Onchocerca</taxon>
    </lineage>
</organism>
<dbReference type="Proteomes" id="UP000242913">
    <property type="component" value="Unassembled WGS sequence"/>
</dbReference>
<reference evidence="3 4" key="1">
    <citation type="submission" date="2015-12" db="EMBL/GenBank/DDBJ databases">
        <title>Draft genome of the nematode, Onchocerca flexuosa.</title>
        <authorList>
            <person name="Mitreva M."/>
        </authorList>
    </citation>
    <scope>NUCLEOTIDE SEQUENCE [LARGE SCALE GENOMIC DNA]</scope>
    <source>
        <strain evidence="3">Red Deer</strain>
    </source>
</reference>
<dbReference type="EMBL" id="KZ269992">
    <property type="protein sequence ID" value="OZC09589.1"/>
    <property type="molecule type" value="Genomic_DNA"/>
</dbReference>
<dbReference type="Pfam" id="PF00380">
    <property type="entry name" value="Ribosomal_S9"/>
    <property type="match status" value="1"/>
</dbReference>
<keyword evidence="2" id="KW-0687">Ribonucleoprotein</keyword>
<dbReference type="Gene3D" id="3.30.230.10">
    <property type="match status" value="1"/>
</dbReference>
<proteinExistence type="predicted"/>
<sequence length="527" mass="61163">MSVIFSFAYHLPYQYSELLGLRYIRRCDEEKVGILRLKKISPITWFSKLLELLVRLTDSRWNSGIEMFPKLIQRIYNLRFLRINNIRYQNLATGETSMTVMLDDYTIANAGDTDVPRHRKKVISRALEVYLNDVKRQNKIMARERAEFELGKRYLANMLGLEPNSITQDDIDKAVEYLFPSGLTNKFALPVMKPPEEILPMLRQIEFDDEGRPKDLLFFTLSPKFYRLLSIIGTKTEALLCCQQKQRVSIEDDSKTPKMELLGTEWISQQMLCNKLEERITDEMYAHLIVSLDYMVSLPGAHKERDFIFEYRKSVAVGTKDIIFGAKVPPVQLVEGTNRRMAKVEVRLKASFAEVEVRDKGSGEYTVDGYGLDVFRSLQARQYLMLTYNFQLFQVLENMNLQKFFLSEIFLAPLIVTDLLGKLDITGKITDGPGGASVIPRIIRHGASLCIAALFPEHFDKLRLAGLLTSDPRKRERYKINQKGARAKWIWYIFIFQVFSSHAFHRYIAYSPRLTDFNFALDFIRII</sequence>
<accession>A0A238BW90</accession>
<protein>
    <submittedName>
        <fullName evidence="3">Uncharacterized protein</fullName>
    </submittedName>
</protein>
<evidence type="ECO:0000256" key="2">
    <source>
        <dbReference type="ARBA" id="ARBA00023274"/>
    </source>
</evidence>
<evidence type="ECO:0000313" key="4">
    <source>
        <dbReference type="Proteomes" id="UP000242913"/>
    </source>
</evidence>
<gene>
    <name evidence="3" type="ORF">X798_03282</name>
</gene>
<dbReference type="GO" id="GO:0003735">
    <property type="term" value="F:structural constituent of ribosome"/>
    <property type="evidence" value="ECO:0007669"/>
    <property type="project" value="InterPro"/>
</dbReference>
<dbReference type="OrthoDB" id="10254627at2759"/>
<dbReference type="InterPro" id="IPR020568">
    <property type="entry name" value="Ribosomal_Su5_D2-typ_SF"/>
</dbReference>
<evidence type="ECO:0000313" key="3">
    <source>
        <dbReference type="EMBL" id="OZC09589.1"/>
    </source>
</evidence>